<dbReference type="GO" id="GO:0016491">
    <property type="term" value="F:oxidoreductase activity"/>
    <property type="evidence" value="ECO:0007669"/>
    <property type="project" value="UniProtKB-KW"/>
</dbReference>
<evidence type="ECO:0000259" key="4">
    <source>
        <dbReference type="SMART" id="SM00822"/>
    </source>
</evidence>
<evidence type="ECO:0000256" key="3">
    <source>
        <dbReference type="RuleBase" id="RU000363"/>
    </source>
</evidence>
<dbReference type="InterPro" id="IPR002347">
    <property type="entry name" value="SDR_fam"/>
</dbReference>
<dbReference type="AlphaFoldDB" id="A0A239KSQ2"/>
<evidence type="ECO:0000256" key="1">
    <source>
        <dbReference type="ARBA" id="ARBA00006484"/>
    </source>
</evidence>
<accession>A0A239KSQ2</accession>
<keyword evidence="2" id="KW-0560">Oxidoreductase</keyword>
<name>A0A239KSQ2_9BACT</name>
<gene>
    <name evidence="5" type="ORF">SAMN05421770_105152</name>
</gene>
<dbReference type="Pfam" id="PF00106">
    <property type="entry name" value="adh_short"/>
    <property type="match status" value="1"/>
</dbReference>
<comment type="similarity">
    <text evidence="1 3">Belongs to the short-chain dehydrogenases/reductases (SDR) family.</text>
</comment>
<dbReference type="PRINTS" id="PR00080">
    <property type="entry name" value="SDRFAMILY"/>
</dbReference>
<evidence type="ECO:0000313" key="6">
    <source>
        <dbReference type="Proteomes" id="UP000198356"/>
    </source>
</evidence>
<dbReference type="PROSITE" id="PS00061">
    <property type="entry name" value="ADH_SHORT"/>
    <property type="match status" value="1"/>
</dbReference>
<dbReference type="InterPro" id="IPR036291">
    <property type="entry name" value="NAD(P)-bd_dom_sf"/>
</dbReference>
<dbReference type="EMBL" id="FZOU01000005">
    <property type="protein sequence ID" value="SNT20653.1"/>
    <property type="molecule type" value="Genomic_DNA"/>
</dbReference>
<keyword evidence="6" id="KW-1185">Reference proteome</keyword>
<dbReference type="RefSeq" id="WP_089409227.1">
    <property type="nucleotide sequence ID" value="NZ_FZOU01000005.1"/>
</dbReference>
<reference evidence="5 6" key="1">
    <citation type="submission" date="2017-06" db="EMBL/GenBank/DDBJ databases">
        <authorList>
            <person name="Kim H.J."/>
            <person name="Triplett B.A."/>
        </authorList>
    </citation>
    <scope>NUCLEOTIDE SEQUENCE [LARGE SCALE GENOMIC DNA]</scope>
    <source>
        <strain evidence="5 6">DSM 18704</strain>
    </source>
</reference>
<dbReference type="Gene3D" id="3.40.50.720">
    <property type="entry name" value="NAD(P)-binding Rossmann-like Domain"/>
    <property type="match status" value="1"/>
</dbReference>
<dbReference type="CDD" id="cd05374">
    <property type="entry name" value="17beta-HSD-like_SDR_c"/>
    <property type="match status" value="1"/>
</dbReference>
<evidence type="ECO:0000256" key="2">
    <source>
        <dbReference type="ARBA" id="ARBA00023002"/>
    </source>
</evidence>
<dbReference type="PANTHER" id="PTHR43976:SF16">
    <property type="entry name" value="SHORT-CHAIN DEHYDROGENASE_REDUCTASE FAMILY PROTEIN"/>
    <property type="match status" value="1"/>
</dbReference>
<dbReference type="OrthoDB" id="9775296at2"/>
<sequence>MSENIQRVWFITGSSAGFGRILTDKALRRGDKVVATARTIEHLADFAANYPDLCLTLPLDVTDAASVDSAVSQALVHFGHIDVLVNNAGYGLAGAIEEATEAEFMPVFETNVFGLIRLTRALLPQFRKQRSGNIVNLSSIAGLIGSPGWGYYNASKFAVNGFSEALAAELAPLGIHVTIVEPGPFRTEFLGRSGQEAKLRIADYDPTAGKTREYMADQNGKQKGDPVKAVDAIIAAVDAPFPPRHLVLGSVAFNRFHQRLDQWKQELAAWQETSLGADFPEAE</sequence>
<dbReference type="SMART" id="SM00822">
    <property type="entry name" value="PKS_KR"/>
    <property type="match status" value="1"/>
</dbReference>
<proteinExistence type="inferred from homology"/>
<organism evidence="5 6">
    <name type="scientific">Granulicella rosea</name>
    <dbReference type="NCBI Taxonomy" id="474952"/>
    <lineage>
        <taxon>Bacteria</taxon>
        <taxon>Pseudomonadati</taxon>
        <taxon>Acidobacteriota</taxon>
        <taxon>Terriglobia</taxon>
        <taxon>Terriglobales</taxon>
        <taxon>Acidobacteriaceae</taxon>
        <taxon>Granulicella</taxon>
    </lineage>
</organism>
<protein>
    <submittedName>
        <fullName evidence="5">Short-chain dehydrogenase</fullName>
    </submittedName>
</protein>
<evidence type="ECO:0000313" key="5">
    <source>
        <dbReference type="EMBL" id="SNT20653.1"/>
    </source>
</evidence>
<feature type="domain" description="Ketoreductase" evidence="4">
    <location>
        <begin position="7"/>
        <end position="188"/>
    </location>
</feature>
<dbReference type="InterPro" id="IPR051911">
    <property type="entry name" value="SDR_oxidoreductase"/>
</dbReference>
<dbReference type="PANTHER" id="PTHR43976">
    <property type="entry name" value="SHORT CHAIN DEHYDROGENASE"/>
    <property type="match status" value="1"/>
</dbReference>
<dbReference type="InterPro" id="IPR057326">
    <property type="entry name" value="KR_dom"/>
</dbReference>
<dbReference type="Proteomes" id="UP000198356">
    <property type="component" value="Unassembled WGS sequence"/>
</dbReference>
<dbReference type="NCBIfam" id="NF006114">
    <property type="entry name" value="PRK08263.1"/>
    <property type="match status" value="1"/>
</dbReference>
<dbReference type="NCBIfam" id="NF004824">
    <property type="entry name" value="PRK06180.1"/>
    <property type="match status" value="1"/>
</dbReference>
<dbReference type="SUPFAM" id="SSF51735">
    <property type="entry name" value="NAD(P)-binding Rossmann-fold domains"/>
    <property type="match status" value="1"/>
</dbReference>
<dbReference type="PRINTS" id="PR00081">
    <property type="entry name" value="GDHRDH"/>
</dbReference>
<dbReference type="InterPro" id="IPR020904">
    <property type="entry name" value="Sc_DH/Rdtase_CS"/>
</dbReference>